<protein>
    <recommendedName>
        <fullName evidence="1">Knr4/Smi1-like domain-containing protein</fullName>
    </recommendedName>
</protein>
<reference evidence="2 3" key="1">
    <citation type="submission" date="2015-06" db="EMBL/GenBank/DDBJ databases">
        <authorList>
            <person name="Hoefler B.C."/>
            <person name="Straight P.D."/>
        </authorList>
    </citation>
    <scope>NUCLEOTIDE SEQUENCE [LARGE SCALE GENOMIC DNA]</scope>
    <source>
        <strain evidence="2 3">NRRL 3427</strain>
    </source>
</reference>
<dbReference type="AlphaFoldDB" id="A0A0L8K9N9"/>
<evidence type="ECO:0000259" key="1">
    <source>
        <dbReference type="SMART" id="SM00860"/>
    </source>
</evidence>
<accession>A0A0L8K9N9</accession>
<proteinExistence type="predicted"/>
<evidence type="ECO:0000313" key="2">
    <source>
        <dbReference type="EMBL" id="KOG22687.1"/>
    </source>
</evidence>
<name>A0A0L8K9N9_STRVR</name>
<dbReference type="InterPro" id="IPR018958">
    <property type="entry name" value="Knr4/Smi1-like_dom"/>
</dbReference>
<sequence length="192" mass="21820">MMDRVESLTDCISLIRGEGGDDVDWVAVQEFYGVEFPADYKKFVSRFGGGTIDGRVGIMVPIAVDDEMVRKVYRLPESIRVDPGMSGWVDARNLGLERDILVWGDTDSADLLGWVTNESDPDSWPIVVYSRVNAAWSVYECFMSEFIFRLLVGDFGECPISDTSLMRSTTAEFLRDREEERLLDMGIYPWDD</sequence>
<dbReference type="Gene3D" id="3.40.1580.10">
    <property type="entry name" value="SMI1/KNR4-like"/>
    <property type="match status" value="1"/>
</dbReference>
<dbReference type="Pfam" id="PF14568">
    <property type="entry name" value="SUKH_6"/>
    <property type="match status" value="1"/>
</dbReference>
<dbReference type="InterPro" id="IPR037883">
    <property type="entry name" value="Knr4/Smi1-like_sf"/>
</dbReference>
<feature type="domain" description="Knr4/Smi1-like" evidence="1">
    <location>
        <begin position="19"/>
        <end position="149"/>
    </location>
</feature>
<evidence type="ECO:0000313" key="3">
    <source>
        <dbReference type="Proteomes" id="UP000037023"/>
    </source>
</evidence>
<gene>
    <name evidence="2" type="ORF">ADK34_20755</name>
</gene>
<comment type="caution">
    <text evidence="2">The sequence shown here is derived from an EMBL/GenBank/DDBJ whole genome shotgun (WGS) entry which is preliminary data.</text>
</comment>
<dbReference type="EMBL" id="LGUP01000237">
    <property type="protein sequence ID" value="KOG22687.1"/>
    <property type="molecule type" value="Genomic_DNA"/>
</dbReference>
<dbReference type="Proteomes" id="UP000037023">
    <property type="component" value="Unassembled WGS sequence"/>
</dbReference>
<organism evidence="2 3">
    <name type="scientific">Streptomyces viridochromogenes</name>
    <dbReference type="NCBI Taxonomy" id="1938"/>
    <lineage>
        <taxon>Bacteria</taxon>
        <taxon>Bacillati</taxon>
        <taxon>Actinomycetota</taxon>
        <taxon>Actinomycetes</taxon>
        <taxon>Kitasatosporales</taxon>
        <taxon>Streptomycetaceae</taxon>
        <taxon>Streptomyces</taxon>
    </lineage>
</organism>
<dbReference type="SUPFAM" id="SSF160631">
    <property type="entry name" value="SMI1/KNR4-like"/>
    <property type="match status" value="1"/>
</dbReference>
<dbReference type="PATRIC" id="fig|1938.6.peg.4464"/>
<dbReference type="SMART" id="SM00860">
    <property type="entry name" value="SMI1_KNR4"/>
    <property type="match status" value="1"/>
</dbReference>